<feature type="non-terminal residue" evidence="6">
    <location>
        <position position="1"/>
    </location>
</feature>
<evidence type="ECO:0000256" key="3">
    <source>
        <dbReference type="ARBA" id="ARBA00022833"/>
    </source>
</evidence>
<dbReference type="FunCoup" id="A0A0Q3H6F6">
    <property type="interactions" value="177"/>
</dbReference>
<dbReference type="SMART" id="SM00184">
    <property type="entry name" value="RING"/>
    <property type="match status" value="1"/>
</dbReference>
<evidence type="ECO:0000256" key="1">
    <source>
        <dbReference type="ARBA" id="ARBA00022723"/>
    </source>
</evidence>
<evidence type="ECO:0000259" key="5">
    <source>
        <dbReference type="PROSITE" id="PS50089"/>
    </source>
</evidence>
<evidence type="ECO:0000313" key="6">
    <source>
        <dbReference type="EMBL" id="KQJ83795.1"/>
    </source>
</evidence>
<dbReference type="STRING" id="15368.A0A0Q3H6F6"/>
<sequence>NGGFGALPASGLAIARLPVTSAAEAKAQDCSVCLEAFEESDELRTMPCSHDFHESCIFEWLRVSRFCPLCRFPLPTEEDEAGSVL</sequence>
<dbReference type="PANTHER" id="PTHR45931">
    <property type="entry name" value="SI:CH211-59O9.10"/>
    <property type="match status" value="1"/>
</dbReference>
<keyword evidence="8" id="KW-1185">Reference proteome</keyword>
<dbReference type="GO" id="GO:0016567">
    <property type="term" value="P:protein ubiquitination"/>
    <property type="evidence" value="ECO:0000318"/>
    <property type="project" value="GO_Central"/>
</dbReference>
<reference evidence="7" key="3">
    <citation type="submission" date="2018-08" db="UniProtKB">
        <authorList>
            <consortium name="EnsemblPlants"/>
        </authorList>
    </citation>
    <scope>IDENTIFICATION</scope>
    <source>
        <strain evidence="7">cv. Bd21</strain>
    </source>
</reference>
<organism evidence="6">
    <name type="scientific">Brachypodium distachyon</name>
    <name type="common">Purple false brome</name>
    <name type="synonym">Trachynia distachya</name>
    <dbReference type="NCBI Taxonomy" id="15368"/>
    <lineage>
        <taxon>Eukaryota</taxon>
        <taxon>Viridiplantae</taxon>
        <taxon>Streptophyta</taxon>
        <taxon>Embryophyta</taxon>
        <taxon>Tracheophyta</taxon>
        <taxon>Spermatophyta</taxon>
        <taxon>Magnoliopsida</taxon>
        <taxon>Liliopsida</taxon>
        <taxon>Poales</taxon>
        <taxon>Poaceae</taxon>
        <taxon>BOP clade</taxon>
        <taxon>Pooideae</taxon>
        <taxon>Stipodae</taxon>
        <taxon>Brachypodieae</taxon>
        <taxon>Brachypodium</taxon>
    </lineage>
</organism>
<dbReference type="OrthoDB" id="21204at2759"/>
<proteinExistence type="predicted"/>
<feature type="domain" description="RING-type" evidence="5">
    <location>
        <begin position="30"/>
        <end position="71"/>
    </location>
</feature>
<dbReference type="Gene3D" id="3.30.40.10">
    <property type="entry name" value="Zinc/RING finger domain, C3HC4 (zinc finger)"/>
    <property type="match status" value="1"/>
</dbReference>
<dbReference type="GO" id="GO:0005737">
    <property type="term" value="C:cytoplasm"/>
    <property type="evidence" value="ECO:0000318"/>
    <property type="project" value="GO_Central"/>
</dbReference>
<dbReference type="GO" id="GO:0008270">
    <property type="term" value="F:zinc ion binding"/>
    <property type="evidence" value="ECO:0007669"/>
    <property type="project" value="UniProtKB-KW"/>
</dbReference>
<dbReference type="InterPro" id="IPR051834">
    <property type="entry name" value="RING_finger_E3_ligase"/>
</dbReference>
<reference evidence="6" key="2">
    <citation type="submission" date="2017-06" db="EMBL/GenBank/DDBJ databases">
        <title>WGS assembly of Brachypodium distachyon.</title>
        <authorList>
            <consortium name="The International Brachypodium Initiative"/>
            <person name="Lucas S."/>
            <person name="Harmon-Smith M."/>
            <person name="Lail K."/>
            <person name="Tice H."/>
            <person name="Grimwood J."/>
            <person name="Bruce D."/>
            <person name="Barry K."/>
            <person name="Shu S."/>
            <person name="Lindquist E."/>
            <person name="Wang M."/>
            <person name="Pitluck S."/>
            <person name="Vogel J.P."/>
            <person name="Garvin D.F."/>
            <person name="Mockler T.C."/>
            <person name="Schmutz J."/>
            <person name="Rokhsar D."/>
            <person name="Bevan M.W."/>
        </authorList>
    </citation>
    <scope>NUCLEOTIDE SEQUENCE</scope>
    <source>
        <strain evidence="6">Bd21</strain>
    </source>
</reference>
<dbReference type="InterPro" id="IPR013083">
    <property type="entry name" value="Znf_RING/FYVE/PHD"/>
</dbReference>
<dbReference type="GO" id="GO:0061630">
    <property type="term" value="F:ubiquitin protein ligase activity"/>
    <property type="evidence" value="ECO:0000318"/>
    <property type="project" value="GO_Central"/>
</dbReference>
<dbReference type="InParanoid" id="A0A0Q3H6F6"/>
<evidence type="ECO:0000313" key="7">
    <source>
        <dbReference type="EnsemblPlants" id="KQJ83795"/>
    </source>
</evidence>
<dbReference type="FunFam" id="3.30.40.10:FF:000726">
    <property type="entry name" value="Os11g0142900 protein"/>
    <property type="match status" value="1"/>
</dbReference>
<dbReference type="AlphaFoldDB" id="A0A0Q3H6F6"/>
<keyword evidence="1" id="KW-0479">Metal-binding</keyword>
<gene>
    <name evidence="6" type="ORF">BRADI_5g16896v3</name>
</gene>
<keyword evidence="3" id="KW-0862">Zinc</keyword>
<dbReference type="Proteomes" id="UP000008810">
    <property type="component" value="Chromosome 5"/>
</dbReference>
<reference evidence="6 7" key="1">
    <citation type="journal article" date="2010" name="Nature">
        <title>Genome sequencing and analysis of the model grass Brachypodium distachyon.</title>
        <authorList>
            <consortium name="International Brachypodium Initiative"/>
        </authorList>
    </citation>
    <scope>NUCLEOTIDE SEQUENCE [LARGE SCALE GENOMIC DNA]</scope>
    <source>
        <strain evidence="6 7">Bd21</strain>
    </source>
</reference>
<dbReference type="EnsemblPlants" id="KQJ83795">
    <property type="protein sequence ID" value="KQJ83795"/>
    <property type="gene ID" value="BRADI_5g16896v3"/>
</dbReference>
<dbReference type="Pfam" id="PF13639">
    <property type="entry name" value="zf-RING_2"/>
    <property type="match status" value="1"/>
</dbReference>
<evidence type="ECO:0000256" key="4">
    <source>
        <dbReference type="PROSITE-ProRule" id="PRU00175"/>
    </source>
</evidence>
<dbReference type="InterPro" id="IPR001841">
    <property type="entry name" value="Znf_RING"/>
</dbReference>
<evidence type="ECO:0000256" key="2">
    <source>
        <dbReference type="ARBA" id="ARBA00022771"/>
    </source>
</evidence>
<dbReference type="EMBL" id="CM000884">
    <property type="protein sequence ID" value="KQJ83795.1"/>
    <property type="molecule type" value="Genomic_DNA"/>
</dbReference>
<dbReference type="PANTHER" id="PTHR45931:SF23">
    <property type="entry name" value="OS12G0134500 PROTEIN"/>
    <property type="match status" value="1"/>
</dbReference>
<dbReference type="Gramene" id="KQJ83795">
    <property type="protein sequence ID" value="KQJ83795"/>
    <property type="gene ID" value="BRADI_5g16896v3"/>
</dbReference>
<evidence type="ECO:0000313" key="8">
    <source>
        <dbReference type="Proteomes" id="UP000008810"/>
    </source>
</evidence>
<dbReference type="SUPFAM" id="SSF57850">
    <property type="entry name" value="RING/U-box"/>
    <property type="match status" value="1"/>
</dbReference>
<name>A0A0Q3H6F6_BRADI</name>
<accession>A0A0Q3H6F6</accession>
<keyword evidence="2 4" id="KW-0863">Zinc-finger</keyword>
<protein>
    <recommendedName>
        <fullName evidence="5">RING-type domain-containing protein</fullName>
    </recommendedName>
</protein>
<dbReference type="PROSITE" id="PS50089">
    <property type="entry name" value="ZF_RING_2"/>
    <property type="match status" value="1"/>
</dbReference>